<evidence type="ECO:0000313" key="2">
    <source>
        <dbReference type="EMBL" id="KAK4360335.1"/>
    </source>
</evidence>
<dbReference type="Proteomes" id="UP001291623">
    <property type="component" value="Unassembled WGS sequence"/>
</dbReference>
<evidence type="ECO:0000256" key="1">
    <source>
        <dbReference type="SAM" id="MobiDB-lite"/>
    </source>
</evidence>
<dbReference type="AlphaFoldDB" id="A0AAE1RYR7"/>
<proteinExistence type="predicted"/>
<comment type="caution">
    <text evidence="2">The sequence shown here is derived from an EMBL/GenBank/DDBJ whole genome shotgun (WGS) entry which is preliminary data.</text>
</comment>
<gene>
    <name evidence="2" type="ORF">RND71_019287</name>
</gene>
<sequence length="297" mass="32617">MFSTQNSNPKFLISYFSMESIFSVRFEDEKDVVIVDIDKDHFSLFELSYYTKLVGYNIVCDFFYQDLISKTIVQVNTNAELLKVVSDLGNGVVVHFYIQHVCENLKVVEVMGPTGLICGSELAPANCVEREEATEAEINVADVEEEDGGRGESSSRRSAQTTQDNAATQCSQIRQHSSTTVGGQEPGPSNACRDRGRGRGRGTGTTIRVVKAAFSNAPSPTTYRRGSTGLKRSGGSAESSVSQKKPKNAGFGCYINPTTRTVINATLDKRRAKGKERKGKEFFYSGMRRIENIAGEV</sequence>
<organism evidence="2 3">
    <name type="scientific">Anisodus tanguticus</name>
    <dbReference type="NCBI Taxonomy" id="243964"/>
    <lineage>
        <taxon>Eukaryota</taxon>
        <taxon>Viridiplantae</taxon>
        <taxon>Streptophyta</taxon>
        <taxon>Embryophyta</taxon>
        <taxon>Tracheophyta</taxon>
        <taxon>Spermatophyta</taxon>
        <taxon>Magnoliopsida</taxon>
        <taxon>eudicotyledons</taxon>
        <taxon>Gunneridae</taxon>
        <taxon>Pentapetalae</taxon>
        <taxon>asterids</taxon>
        <taxon>lamiids</taxon>
        <taxon>Solanales</taxon>
        <taxon>Solanaceae</taxon>
        <taxon>Solanoideae</taxon>
        <taxon>Hyoscyameae</taxon>
        <taxon>Anisodus</taxon>
    </lineage>
</organism>
<feature type="region of interest" description="Disordered" evidence="1">
    <location>
        <begin position="140"/>
        <end position="249"/>
    </location>
</feature>
<accession>A0AAE1RYR7</accession>
<protein>
    <submittedName>
        <fullName evidence="2">Uncharacterized protein</fullName>
    </submittedName>
</protein>
<keyword evidence="3" id="KW-1185">Reference proteome</keyword>
<reference evidence="2" key="1">
    <citation type="submission" date="2023-12" db="EMBL/GenBank/DDBJ databases">
        <title>Genome assembly of Anisodus tanguticus.</title>
        <authorList>
            <person name="Wang Y.-J."/>
        </authorList>
    </citation>
    <scope>NUCLEOTIDE SEQUENCE</scope>
    <source>
        <strain evidence="2">KB-2021</strain>
        <tissue evidence="2">Leaf</tissue>
    </source>
</reference>
<feature type="compositionally biased region" description="Polar residues" evidence="1">
    <location>
        <begin position="159"/>
        <end position="182"/>
    </location>
</feature>
<dbReference type="EMBL" id="JAVYJV010000010">
    <property type="protein sequence ID" value="KAK4360335.1"/>
    <property type="molecule type" value="Genomic_DNA"/>
</dbReference>
<evidence type="ECO:0000313" key="3">
    <source>
        <dbReference type="Proteomes" id="UP001291623"/>
    </source>
</evidence>
<name>A0AAE1RYR7_9SOLA</name>
<feature type="compositionally biased region" description="Polar residues" evidence="1">
    <location>
        <begin position="216"/>
        <end position="225"/>
    </location>
</feature>